<evidence type="ECO:0000256" key="4">
    <source>
        <dbReference type="ARBA" id="ARBA00022527"/>
    </source>
</evidence>
<dbReference type="EC" id="2.7.11.1" evidence="3"/>
<comment type="caution">
    <text evidence="17">The sequence shown here is derived from an EMBL/GenBank/DDBJ whole genome shotgun (WGS) entry which is preliminary data.</text>
</comment>
<reference evidence="17 18" key="1">
    <citation type="submission" date="2023-09" db="EMBL/GenBank/DDBJ databases">
        <title>Pangenome analysis of Batrachochytrium dendrobatidis and related Chytrids.</title>
        <authorList>
            <person name="Yacoub M.N."/>
            <person name="Stajich J.E."/>
            <person name="James T.Y."/>
        </authorList>
    </citation>
    <scope>NUCLEOTIDE SEQUENCE [LARGE SCALE GENOMIC DNA]</scope>
    <source>
        <strain evidence="17 18">JEL0888</strain>
    </source>
</reference>
<accession>A0ABR4N7I1</accession>
<evidence type="ECO:0000256" key="11">
    <source>
        <dbReference type="ARBA" id="ARBA00023242"/>
    </source>
</evidence>
<keyword evidence="7" id="KW-0227">DNA damage</keyword>
<keyword evidence="18" id="KW-1185">Reference proteome</keyword>
<evidence type="ECO:0000313" key="18">
    <source>
        <dbReference type="Proteomes" id="UP001527925"/>
    </source>
</evidence>
<protein>
    <recommendedName>
        <fullName evidence="3">non-specific serine/threonine protein kinase</fullName>
        <ecNumber evidence="3">2.7.11.1</ecNumber>
    </recommendedName>
</protein>
<evidence type="ECO:0000256" key="13">
    <source>
        <dbReference type="ARBA" id="ARBA00048679"/>
    </source>
</evidence>
<evidence type="ECO:0000259" key="14">
    <source>
        <dbReference type="PROSITE" id="PS50290"/>
    </source>
</evidence>
<dbReference type="Pfam" id="PF00454">
    <property type="entry name" value="PI3_PI4_kinase"/>
    <property type="match status" value="1"/>
</dbReference>
<dbReference type="InterPro" id="IPR012993">
    <property type="entry name" value="UME"/>
</dbReference>
<comment type="subcellular location">
    <subcellularLocation>
        <location evidence="1">Nucleus</location>
    </subcellularLocation>
</comment>
<dbReference type="Pfam" id="PF08064">
    <property type="entry name" value="UME"/>
    <property type="match status" value="1"/>
</dbReference>
<dbReference type="InterPro" id="IPR000403">
    <property type="entry name" value="PI3/4_kinase_cat_dom"/>
</dbReference>
<dbReference type="SMART" id="SM00802">
    <property type="entry name" value="UME"/>
    <property type="match status" value="1"/>
</dbReference>
<dbReference type="Pfam" id="PF02260">
    <property type="entry name" value="FATC"/>
    <property type="match status" value="1"/>
</dbReference>
<dbReference type="CDD" id="cd00892">
    <property type="entry name" value="PIKKc_ATR"/>
    <property type="match status" value="1"/>
</dbReference>
<dbReference type="InterPro" id="IPR018936">
    <property type="entry name" value="PI3/4_kinase_CS"/>
</dbReference>
<evidence type="ECO:0000256" key="9">
    <source>
        <dbReference type="ARBA" id="ARBA00022840"/>
    </source>
</evidence>
<evidence type="ECO:0000256" key="7">
    <source>
        <dbReference type="ARBA" id="ARBA00022763"/>
    </source>
</evidence>
<dbReference type="SUPFAM" id="SSF48452">
    <property type="entry name" value="TPR-like"/>
    <property type="match status" value="1"/>
</dbReference>
<keyword evidence="5" id="KW-0808">Transferase</keyword>
<dbReference type="Gene3D" id="3.30.1010.10">
    <property type="entry name" value="Phosphatidylinositol 3-kinase Catalytic Subunit, Chain A, domain 4"/>
    <property type="match status" value="1"/>
</dbReference>
<evidence type="ECO:0000256" key="10">
    <source>
        <dbReference type="ARBA" id="ARBA00023204"/>
    </source>
</evidence>
<dbReference type="Pfam" id="PF02259">
    <property type="entry name" value="FAT"/>
    <property type="match status" value="1"/>
</dbReference>
<keyword evidence="9" id="KW-0067">ATP-binding</keyword>
<dbReference type="SUPFAM" id="SSF48371">
    <property type="entry name" value="ARM repeat"/>
    <property type="match status" value="1"/>
</dbReference>
<dbReference type="InterPro" id="IPR036940">
    <property type="entry name" value="PI3/4_kinase_cat_sf"/>
</dbReference>
<evidence type="ECO:0000256" key="8">
    <source>
        <dbReference type="ARBA" id="ARBA00022777"/>
    </source>
</evidence>
<dbReference type="PROSITE" id="PS51190">
    <property type="entry name" value="FATC"/>
    <property type="match status" value="1"/>
</dbReference>
<keyword evidence="10" id="KW-0234">DNA repair</keyword>
<feature type="domain" description="FATC" evidence="16">
    <location>
        <begin position="2667"/>
        <end position="2699"/>
    </location>
</feature>
<feature type="domain" description="FAT" evidence="15">
    <location>
        <begin position="1645"/>
        <end position="2255"/>
    </location>
</feature>
<evidence type="ECO:0000256" key="6">
    <source>
        <dbReference type="ARBA" id="ARBA00022741"/>
    </source>
</evidence>
<proteinExistence type="inferred from homology"/>
<dbReference type="Pfam" id="PF23593">
    <property type="entry name" value="HEAT_ATR"/>
    <property type="match status" value="1"/>
</dbReference>
<name>A0ABR4N7I1_9FUNG</name>
<keyword evidence="8" id="KW-0418">Kinase</keyword>
<dbReference type="Gene3D" id="1.10.1070.11">
    <property type="entry name" value="Phosphatidylinositol 3-/4-kinase, catalytic domain"/>
    <property type="match status" value="1"/>
</dbReference>
<dbReference type="PROSITE" id="PS51189">
    <property type="entry name" value="FAT"/>
    <property type="match status" value="1"/>
</dbReference>
<dbReference type="SMART" id="SM01343">
    <property type="entry name" value="FATC"/>
    <property type="match status" value="1"/>
</dbReference>
<dbReference type="InterPro" id="IPR056802">
    <property type="entry name" value="ATR-like_M-HEAT"/>
</dbReference>
<evidence type="ECO:0000256" key="3">
    <source>
        <dbReference type="ARBA" id="ARBA00012513"/>
    </source>
</evidence>
<evidence type="ECO:0000259" key="16">
    <source>
        <dbReference type="PROSITE" id="PS51190"/>
    </source>
</evidence>
<keyword evidence="11" id="KW-0539">Nucleus</keyword>
<dbReference type="PANTHER" id="PTHR11139:SF125">
    <property type="entry name" value="SERINE_THREONINE-PROTEIN KINASE MEC1"/>
    <property type="match status" value="1"/>
</dbReference>
<dbReference type="SMART" id="SM00146">
    <property type="entry name" value="PI3Kc"/>
    <property type="match status" value="1"/>
</dbReference>
<dbReference type="Gene3D" id="1.25.40.10">
    <property type="entry name" value="Tetratricopeptide repeat domain"/>
    <property type="match status" value="1"/>
</dbReference>
<dbReference type="InterPro" id="IPR016024">
    <property type="entry name" value="ARM-type_fold"/>
</dbReference>
<dbReference type="PANTHER" id="PTHR11139">
    <property type="entry name" value="ATAXIA TELANGIECTASIA MUTATED ATM -RELATED"/>
    <property type="match status" value="1"/>
</dbReference>
<comment type="catalytic activity">
    <reaction evidence="13">
        <text>L-seryl-[protein] + ATP = O-phospho-L-seryl-[protein] + ADP + H(+)</text>
        <dbReference type="Rhea" id="RHEA:17989"/>
        <dbReference type="Rhea" id="RHEA-COMP:9863"/>
        <dbReference type="Rhea" id="RHEA-COMP:11604"/>
        <dbReference type="ChEBI" id="CHEBI:15378"/>
        <dbReference type="ChEBI" id="CHEBI:29999"/>
        <dbReference type="ChEBI" id="CHEBI:30616"/>
        <dbReference type="ChEBI" id="CHEBI:83421"/>
        <dbReference type="ChEBI" id="CHEBI:456216"/>
        <dbReference type="EC" id="2.7.11.1"/>
    </reaction>
</comment>
<dbReference type="Pfam" id="PF25030">
    <property type="entry name" value="M-HEAT_ATR"/>
    <property type="match status" value="1"/>
</dbReference>
<sequence>MRRHHFSSQHPNLGDEVRAFQRLVTTALSRCFFEPAVAGRPPALEAAELLEVVRTAIGHLPPAFFTGVDGPATAATFAAAAANVAAAASGASFGEPAQDLDGMPAEASVNAPIGAGPLANDAGGAIAPSAAEASPDPPGTILNTQMPAHDPRLMMHFDLWLLHAMLWCLAIPNAPKSILSEIQDTIGDVMSFMQDQAPDIIYFVRAFDHLLELALILNNRLRSMPASASNVAATQQTQRPAAVLSIAKYAASRLFWLACSDAPVSQTHISFDDAAHLARFMAHVLSNIDSMLRRKFHAVYPKLSKACSLLSKLICLPSSFTNKYFQMTLFPLVELALSSASVEQRTQLCEWSHFLVMGLLSSLRPALSSSQGSAGGPPLSSAETAAFAIGHDSAYPEDSEETTRIRLFHEAVGKCLDALVKLDTDWSHVGTQVQRLLEPALFASIKSRKLQFALVEIHTKILTKEPDLDESQRAAVARLAGDLRAQRELEIDVDPSAITVTYGDRKRRRIGGTMATAGVASGPLTTPFASLTPDSKINVLWSSVEAIALLESASISRDSLACMLENLRVLHPLSFSERFGALVAKVYSACLENVGEPARLSRSLTTMAACFSVADFRLDMDWLLSNTPLLPAIAAIPLFRNAASIVAAAITSGNFDWRSFVASLVPRTEELATRVAVTLMRECISVLSCLGPAELWRAPALHMLLKYTESPAAAMVFCDVVGAATALGPENQELIQLLETARLLALGADARPSLAVLASIGRIACAFAGTLQPPARGASSTSRAIMSRFLRHSADSELKFVHFEGRDLLLTFLAHPDRNVRLQAGLALVCFVRIPNSTTSLENLTVLSDHIAQLARTHATPAFVETFVEIAGRLAQASQATAVDALMPLLSILIDQLGSPNFVIRSLAYSEICKIASSSGVSTAEMLRSSIEHWSQLAVSSIKQAPFVLKLVAQLCEQSPEAFLAATLQHTLPALVIDQDMQPIHAIAAVLKKKTSVMLVESGGFIMAHLLITSQDDDEVLIKFNRLVDAKSSSPLRLVRSCRLQLVTHLALELGNPSQAIRQSALRGLRQVESLLHPELVQPDASEPSPAFVNMFILGVITSINKIILGEDNPSLAFRIKALGGLRELVQLCGDGLSALSPHVVGVLQQASEDGKLWDAALLCWERLLRLLDKPDLIEFFPQASAVLMRIEPDCTPSQRALLVRIFEYLLIHSSCARDLTSRMICAVPESREWGDIAAAIKASKAAAVQTGLGEDGLGEAKIWHEMCSVASSLSNENAVVVETALTTLHQMLVDNCSSLSADLAEDKSSSAERIVKQLFETCHRYTTSSPAIARLCCKCLGALGAPDPDSFGTVFAADSDFGPQLDVSSPKDATAFACALIEKQLVPLFRSTHSTKMKGFLAFTIQELLKYCNFTPDVVRKEDFGRPRQAAKKGATADQPVTVEELERREMLRRAWESFPKSVITVIEPLVGAKYLAPETPPLLLAYPIYSHCDSARKWIESFALDTFSRMPTKHAFALFNILSNVIIEGETNIARLMLPHAVLDVLSSTGMHQQLHAEVLRDEVLAVLSDDREDDKFQLSAQVVFGLTDHLTKWVRIKRTQITKTRNAISRKTKNSGLVAAVAQLEEQVHSVETWLLSIPREAMARASEQAKAHARNLMYYEQYVREERATKSLDEMQPVYAKLQEIYASLEDADALDGMMSLVVSPTLRQQIVANETSGRWTDAETCYELALQLEPQNQEHRLGLMRCLQNLGHFDTLVTNIKGTLERGSTNVEELHTQGITAACRLGDWQLLRDFLARPHRADFNASVGRLLLAVLDNNADQVDQLLANARQQLSSFIAAAGMESYRRAYDTTVQLSMLHDVESMCHILRTDQPADVRNGQLTELLNNWDARLKAVTPSFHHRELILALHRSLLSIAESAHVTQSGTVSGWLSREQGDLWLQTAKNARKSGYFQTAFGAILQATQLQTPRVFVEHAKSLWTQGQHRQAIFELRRGIDLEAMAGGGGNGGAAFVSGGPGAGRMTPSQDRGTAVGTVQNVVLDTKSESFLRSKARMAALDWAQQTRLRLARWIEETSAQQSTLIISEYQSISKEQPQWEKVFFHLGRYYDRLRESEAQKLPIQKAKGQQAANQMVVLWHLCCKQYWKALSHGTKHIYQTMPRLLTLWLDFGTAVLEPPIDEKLVERFNALNLQMRKLSTSLPTYQFLTAMPQLVSRICHKNQQVQQVIDTIILGVLGVYPQQTLWHLMSVSKSTVKSRARRVLSIFSKLKEANKLTDQLLHLCNFAIPRDVSIMSMSKDFKTLHRMTDLDMIIPLQSSMTVNLPTSSQTLTSHKPFPRDLPTIARFHDQIEVMSSLQRPRKITIQGSDGRDFIFLCKPADDLRKDSRLMEFNSMINRLLRKDPEARKRGLHIRTYAVVPLNEECGIIEWVRHTVGFRNILIKSYKAKNIYTHHTEIKQLMERKTPSQEEIFTSLILPKHPPVFHEWFIETFPEPSQWLSSRRTYSSTTAVMSMVGHIVGLGDRHGENILFDEQTGACLHVDLNCLFEKGLEFEKPERVPFRLTHNMVDAFGLSGVEGKLHRLPLGYTPPGMPDSCEVTLKVLQDNHGSLMSVLETFLHDPLCEWSKSRGRGAPREEHTEQENEKARRILHTIDRKLRGTPVSVGLPLGIEGQVDELISNATSAKNLSQMYIGWAPYL</sequence>
<dbReference type="InterPro" id="IPR011009">
    <property type="entry name" value="Kinase-like_dom_sf"/>
</dbReference>
<dbReference type="InterPro" id="IPR003152">
    <property type="entry name" value="FATC_dom"/>
</dbReference>
<comment type="similarity">
    <text evidence="2">Belongs to the PI3/PI4-kinase family. ATM subfamily.</text>
</comment>
<evidence type="ECO:0000313" key="17">
    <source>
        <dbReference type="EMBL" id="KAL2915491.1"/>
    </source>
</evidence>
<dbReference type="EMBL" id="JADGIZ020000023">
    <property type="protein sequence ID" value="KAL2915491.1"/>
    <property type="molecule type" value="Genomic_DNA"/>
</dbReference>
<evidence type="ECO:0000259" key="15">
    <source>
        <dbReference type="PROSITE" id="PS51189"/>
    </source>
</evidence>
<comment type="catalytic activity">
    <reaction evidence="12">
        <text>L-threonyl-[protein] + ATP = O-phospho-L-threonyl-[protein] + ADP + H(+)</text>
        <dbReference type="Rhea" id="RHEA:46608"/>
        <dbReference type="Rhea" id="RHEA-COMP:11060"/>
        <dbReference type="Rhea" id="RHEA-COMP:11605"/>
        <dbReference type="ChEBI" id="CHEBI:15378"/>
        <dbReference type="ChEBI" id="CHEBI:30013"/>
        <dbReference type="ChEBI" id="CHEBI:30616"/>
        <dbReference type="ChEBI" id="CHEBI:61977"/>
        <dbReference type="ChEBI" id="CHEBI:456216"/>
        <dbReference type="EC" id="2.7.11.1"/>
    </reaction>
</comment>
<evidence type="ECO:0000256" key="12">
    <source>
        <dbReference type="ARBA" id="ARBA00047899"/>
    </source>
</evidence>
<keyword evidence="6" id="KW-0547">Nucleotide-binding</keyword>
<evidence type="ECO:0000256" key="1">
    <source>
        <dbReference type="ARBA" id="ARBA00004123"/>
    </source>
</evidence>
<dbReference type="InterPro" id="IPR003151">
    <property type="entry name" value="PIK-rel_kinase_FAT"/>
</dbReference>
<dbReference type="SUPFAM" id="SSF56112">
    <property type="entry name" value="Protein kinase-like (PK-like)"/>
    <property type="match status" value="1"/>
</dbReference>
<dbReference type="InterPro" id="IPR011990">
    <property type="entry name" value="TPR-like_helical_dom_sf"/>
</dbReference>
<dbReference type="InterPro" id="IPR057564">
    <property type="entry name" value="HEAT_ATR"/>
</dbReference>
<dbReference type="PROSITE" id="PS50290">
    <property type="entry name" value="PI3_4_KINASE_3"/>
    <property type="match status" value="1"/>
</dbReference>
<evidence type="ECO:0000256" key="5">
    <source>
        <dbReference type="ARBA" id="ARBA00022679"/>
    </source>
</evidence>
<dbReference type="InterPro" id="IPR050517">
    <property type="entry name" value="DDR_Repair_Kinase"/>
</dbReference>
<gene>
    <name evidence="17" type="ORF">HK105_204892</name>
</gene>
<dbReference type="Proteomes" id="UP001527925">
    <property type="component" value="Unassembled WGS sequence"/>
</dbReference>
<keyword evidence="4" id="KW-0723">Serine/threonine-protein kinase</keyword>
<feature type="domain" description="PI3K/PI4K catalytic" evidence="14">
    <location>
        <begin position="2348"/>
        <end position="2666"/>
    </location>
</feature>
<dbReference type="InterPro" id="IPR014009">
    <property type="entry name" value="PIK_FAT"/>
</dbReference>
<evidence type="ECO:0000256" key="2">
    <source>
        <dbReference type="ARBA" id="ARBA00010769"/>
    </source>
</evidence>
<organism evidence="17 18">
    <name type="scientific">Polyrhizophydium stewartii</name>
    <dbReference type="NCBI Taxonomy" id="2732419"/>
    <lineage>
        <taxon>Eukaryota</taxon>
        <taxon>Fungi</taxon>
        <taxon>Fungi incertae sedis</taxon>
        <taxon>Chytridiomycota</taxon>
        <taxon>Chytridiomycota incertae sedis</taxon>
        <taxon>Chytridiomycetes</taxon>
        <taxon>Rhizophydiales</taxon>
        <taxon>Rhizophydiales incertae sedis</taxon>
        <taxon>Polyrhizophydium</taxon>
    </lineage>
</organism>
<dbReference type="PROSITE" id="PS00916">
    <property type="entry name" value="PI3_4_KINASE_2"/>
    <property type="match status" value="1"/>
</dbReference>